<evidence type="ECO:0000256" key="11">
    <source>
        <dbReference type="ARBA" id="ARBA00023002"/>
    </source>
</evidence>
<feature type="binding site" evidence="17">
    <location>
        <position position="195"/>
    </location>
    <ligand>
        <name>FAD</name>
        <dbReference type="ChEBI" id="CHEBI:57692"/>
    </ligand>
</feature>
<evidence type="ECO:0000256" key="16">
    <source>
        <dbReference type="PIRSR" id="PIRSR017205-1"/>
    </source>
</evidence>
<dbReference type="PANTHER" id="PTHR12613:SF0">
    <property type="entry name" value="ERO1-LIKE PROTEIN"/>
    <property type="match status" value="1"/>
</dbReference>
<evidence type="ECO:0000256" key="6">
    <source>
        <dbReference type="ARBA" id="ARBA00022630"/>
    </source>
</evidence>
<evidence type="ECO:0000313" key="22">
    <source>
        <dbReference type="Proteomes" id="UP000193648"/>
    </source>
</evidence>
<evidence type="ECO:0000256" key="14">
    <source>
        <dbReference type="ARBA" id="ARBA00023180"/>
    </source>
</evidence>
<dbReference type="OrthoDB" id="269384at2759"/>
<dbReference type="GO" id="GO:0034975">
    <property type="term" value="P:protein folding in endoplasmic reticulum"/>
    <property type="evidence" value="ECO:0007669"/>
    <property type="project" value="InterPro"/>
</dbReference>
<feature type="disulfide bond" description="Redox-active" evidence="18">
    <location>
        <begin position="110"/>
        <end position="115"/>
    </location>
</feature>
<feature type="binding site" evidence="17">
    <location>
        <position position="302"/>
    </location>
    <ligand>
        <name>FAD</name>
        <dbReference type="ChEBI" id="CHEBI:57692"/>
    </ligand>
</feature>
<comment type="subcellular location">
    <subcellularLocation>
        <location evidence="2">Endoplasmic reticulum membrane</location>
        <topology evidence="2">Peripheral membrane protein</topology>
        <orientation evidence="2">Lumenal side</orientation>
    </subcellularLocation>
</comment>
<feature type="compositionally biased region" description="Polar residues" evidence="19">
    <location>
        <begin position="225"/>
        <end position="239"/>
    </location>
</feature>
<feature type="binding site" evidence="17">
    <location>
        <position position="182"/>
    </location>
    <ligand>
        <name>FAD</name>
        <dbReference type="ChEBI" id="CHEBI:57692"/>
    </ligand>
</feature>
<protein>
    <submittedName>
        <fullName evidence="21">Endoplasmic reticulum Oxidoreductin 1-domain-containing protein</fullName>
    </submittedName>
</protein>
<evidence type="ECO:0000256" key="10">
    <source>
        <dbReference type="ARBA" id="ARBA00022982"/>
    </source>
</evidence>
<comment type="subunit">
    <text evidence="4">May function both as a monomer and a homodimer.</text>
</comment>
<name>A0A1Y2GI35_9FUNG</name>
<dbReference type="AlphaFoldDB" id="A0A1Y2GI35"/>
<dbReference type="GO" id="GO:0016972">
    <property type="term" value="F:thiol oxidase activity"/>
    <property type="evidence" value="ECO:0007669"/>
    <property type="project" value="InterPro"/>
</dbReference>
<dbReference type="RefSeq" id="XP_021879681.1">
    <property type="nucleotide sequence ID" value="XM_022024802.1"/>
</dbReference>
<accession>A0A1Y2GI35</accession>
<evidence type="ECO:0000256" key="15">
    <source>
        <dbReference type="ARBA" id="ARBA00023284"/>
    </source>
</evidence>
<keyword evidence="15" id="KW-0676">Redox-active center</keyword>
<dbReference type="Proteomes" id="UP000193648">
    <property type="component" value="Unassembled WGS sequence"/>
</dbReference>
<dbReference type="Pfam" id="PF04137">
    <property type="entry name" value="ERO1"/>
    <property type="match status" value="1"/>
</dbReference>
<evidence type="ECO:0000256" key="2">
    <source>
        <dbReference type="ARBA" id="ARBA00004367"/>
    </source>
</evidence>
<feature type="binding site" evidence="17">
    <location>
        <position position="305"/>
    </location>
    <ligand>
        <name>FAD</name>
        <dbReference type="ChEBI" id="CHEBI:57692"/>
    </ligand>
</feature>
<feature type="binding site" evidence="17">
    <location>
        <position position="184"/>
    </location>
    <ligand>
        <name>FAD</name>
        <dbReference type="ChEBI" id="CHEBI:57692"/>
    </ligand>
</feature>
<feature type="region of interest" description="Disordered" evidence="19">
    <location>
        <begin position="225"/>
        <end position="258"/>
    </location>
</feature>
<feature type="disulfide bond" description="Redox-active" evidence="18">
    <location>
        <begin position="436"/>
        <end position="439"/>
    </location>
</feature>
<evidence type="ECO:0000256" key="9">
    <source>
        <dbReference type="ARBA" id="ARBA00022827"/>
    </source>
</evidence>
<sequence length="580" mass="65858">MSRMPGACASILIVFMALLVSAILYGNNTVEQFHLHQDKQTTLQAHRQPQQCANPSGLIGDSSCCAYETVEKLNIDFSKKLHELVNMPFFRYFKVNLYKECPFWDNAGLCMNEDCSVERMDKEKVPEKWKNSHHDLGKVSIPANPLFGSLPPRPLIKEQDFCVPDADADEEVYVDLKDNPERFTGYSGPSAAKVWRAIYEENCFDVAQEMTAGCHYCESERAKLKNQQQPKNNGQSHDQNILVPPEPAPMKSEKPTKKKMDDIFSRLPKDSNELQGLVQGIAQDSNGEESCLEKRVYYRLISGLHASISIHICDEWFNQTTGEWGPNLDCFISRVGVHPERLENIYFDYVVLLRAVSKISDFLTGYEFCTGDEALDKNIRTSVDELVSLVKKCPPTFDEKLLFQEQKGAVGQTRMLKNQFRNHFRNVTRIMDCVGCEKCRLWGKIQTTGLGTALKILFSYDDASLKRSADNILSRSEIVALINTFNRFSESISAIDRFGAMYQSRLEQELAANSESLGGKSFIKAPTKEEDDRDAIVYKVLLTKIRRGVTKAYRNLDSFLESRNITQHRTALRKATPLIS</sequence>
<keyword evidence="12" id="KW-0472">Membrane</keyword>
<feature type="active site" evidence="16">
    <location>
        <position position="439"/>
    </location>
</feature>
<dbReference type="GO" id="GO:0005789">
    <property type="term" value="C:endoplasmic reticulum membrane"/>
    <property type="evidence" value="ECO:0007669"/>
    <property type="project" value="UniProtKB-SubCell"/>
</dbReference>
<feature type="signal peptide" evidence="20">
    <location>
        <begin position="1"/>
        <end position="22"/>
    </location>
</feature>
<keyword evidence="6" id="KW-0285">Flavoprotein</keyword>
<dbReference type="InterPro" id="IPR037192">
    <property type="entry name" value="ERO1-like_sf"/>
</dbReference>
<evidence type="ECO:0000256" key="19">
    <source>
        <dbReference type="SAM" id="MobiDB-lite"/>
    </source>
</evidence>
<keyword evidence="10" id="KW-0249">Electron transport</keyword>
<evidence type="ECO:0000256" key="18">
    <source>
        <dbReference type="PIRSR" id="PIRSR017205-3"/>
    </source>
</evidence>
<keyword evidence="13 18" id="KW-1015">Disulfide bond</keyword>
<evidence type="ECO:0000256" key="20">
    <source>
        <dbReference type="SAM" id="SignalP"/>
    </source>
</evidence>
<evidence type="ECO:0000256" key="7">
    <source>
        <dbReference type="ARBA" id="ARBA00022729"/>
    </source>
</evidence>
<proteinExistence type="inferred from homology"/>
<dbReference type="FunCoup" id="A0A1Y2GI35">
    <property type="interactions" value="405"/>
</dbReference>
<keyword evidence="7 20" id="KW-0732">Signal</keyword>
<gene>
    <name evidence="21" type="ORF">BCR41DRAFT_357092</name>
</gene>
<evidence type="ECO:0000256" key="13">
    <source>
        <dbReference type="ARBA" id="ARBA00023157"/>
    </source>
</evidence>
<dbReference type="InterPro" id="IPR007266">
    <property type="entry name" value="Ero1"/>
</dbReference>
<evidence type="ECO:0000256" key="4">
    <source>
        <dbReference type="ARBA" id="ARBA00011802"/>
    </source>
</evidence>
<keyword evidence="22" id="KW-1185">Reference proteome</keyword>
<feature type="active site" description="Nucleophile" evidence="16">
    <location>
        <position position="436"/>
    </location>
</feature>
<keyword evidence="8" id="KW-0256">Endoplasmic reticulum</keyword>
<dbReference type="GeneID" id="33566646"/>
<dbReference type="GO" id="GO:0071949">
    <property type="term" value="F:FAD binding"/>
    <property type="evidence" value="ECO:0007669"/>
    <property type="project" value="InterPro"/>
</dbReference>
<comment type="caution">
    <text evidence="21">The sequence shown here is derived from an EMBL/GenBank/DDBJ whole genome shotgun (WGS) entry which is preliminary data.</text>
</comment>
<keyword evidence="11" id="KW-0560">Oxidoreductase</keyword>
<organism evidence="21 22">
    <name type="scientific">Lobosporangium transversale</name>
    <dbReference type="NCBI Taxonomy" id="64571"/>
    <lineage>
        <taxon>Eukaryota</taxon>
        <taxon>Fungi</taxon>
        <taxon>Fungi incertae sedis</taxon>
        <taxon>Mucoromycota</taxon>
        <taxon>Mortierellomycotina</taxon>
        <taxon>Mortierellomycetes</taxon>
        <taxon>Mortierellales</taxon>
        <taxon>Mortierellaceae</taxon>
        <taxon>Lobosporangium</taxon>
    </lineage>
</organism>
<dbReference type="STRING" id="64571.A0A1Y2GI35"/>
<evidence type="ECO:0000256" key="5">
    <source>
        <dbReference type="ARBA" id="ARBA00022448"/>
    </source>
</evidence>
<dbReference type="GO" id="GO:0015035">
    <property type="term" value="F:protein-disulfide reductase activity"/>
    <property type="evidence" value="ECO:0007669"/>
    <property type="project" value="InterPro"/>
</dbReference>
<keyword evidence="5" id="KW-0813">Transport</keyword>
<feature type="binding site" evidence="17">
    <location>
        <position position="334"/>
    </location>
    <ligand>
        <name>FAD</name>
        <dbReference type="ChEBI" id="CHEBI:57692"/>
    </ligand>
</feature>
<evidence type="ECO:0000313" key="21">
    <source>
        <dbReference type="EMBL" id="ORZ11366.1"/>
    </source>
</evidence>
<dbReference type="SUPFAM" id="SSF110019">
    <property type="entry name" value="ERO1-like"/>
    <property type="match status" value="1"/>
</dbReference>
<evidence type="ECO:0000256" key="17">
    <source>
        <dbReference type="PIRSR" id="PIRSR017205-2"/>
    </source>
</evidence>
<dbReference type="PANTHER" id="PTHR12613">
    <property type="entry name" value="ERO1-RELATED"/>
    <property type="match status" value="1"/>
</dbReference>
<comment type="cofactor">
    <cofactor evidence="1 17">
        <name>FAD</name>
        <dbReference type="ChEBI" id="CHEBI:57692"/>
    </cofactor>
</comment>
<dbReference type="EMBL" id="MCFF01000028">
    <property type="protein sequence ID" value="ORZ11366.1"/>
    <property type="molecule type" value="Genomic_DNA"/>
</dbReference>
<keyword evidence="14" id="KW-0325">Glycoprotein</keyword>
<feature type="chain" id="PRO_5013186469" evidence="20">
    <location>
        <begin position="23"/>
        <end position="580"/>
    </location>
</feature>
<evidence type="ECO:0000256" key="1">
    <source>
        <dbReference type="ARBA" id="ARBA00001974"/>
    </source>
</evidence>
<keyword evidence="9 17" id="KW-0274">FAD</keyword>
<dbReference type="PIRSF" id="PIRSF017205">
    <property type="entry name" value="ERO1"/>
    <property type="match status" value="1"/>
</dbReference>
<evidence type="ECO:0000256" key="12">
    <source>
        <dbReference type="ARBA" id="ARBA00023136"/>
    </source>
</evidence>
<evidence type="ECO:0000256" key="3">
    <source>
        <dbReference type="ARBA" id="ARBA00008277"/>
    </source>
</evidence>
<evidence type="ECO:0000256" key="8">
    <source>
        <dbReference type="ARBA" id="ARBA00022824"/>
    </source>
</evidence>
<dbReference type="InParanoid" id="A0A1Y2GI35"/>
<reference evidence="21 22" key="1">
    <citation type="submission" date="2016-07" db="EMBL/GenBank/DDBJ databases">
        <title>Pervasive Adenine N6-methylation of Active Genes in Fungi.</title>
        <authorList>
            <consortium name="DOE Joint Genome Institute"/>
            <person name="Mondo S.J."/>
            <person name="Dannebaum R.O."/>
            <person name="Kuo R.C."/>
            <person name="Labutti K."/>
            <person name="Haridas S."/>
            <person name="Kuo A."/>
            <person name="Salamov A."/>
            <person name="Ahrendt S.R."/>
            <person name="Lipzen A."/>
            <person name="Sullivan W."/>
            <person name="Andreopoulos W.B."/>
            <person name="Clum A."/>
            <person name="Lindquist E."/>
            <person name="Daum C."/>
            <person name="Ramamoorthy G.K."/>
            <person name="Gryganskyi A."/>
            <person name="Culley D."/>
            <person name="Magnuson J.K."/>
            <person name="James T.Y."/>
            <person name="O'Malley M.A."/>
            <person name="Stajich J.E."/>
            <person name="Spatafora J.W."/>
            <person name="Visel A."/>
            <person name="Grigoriev I.V."/>
        </authorList>
    </citation>
    <scope>NUCLEOTIDE SEQUENCE [LARGE SCALE GENOMIC DNA]</scope>
    <source>
        <strain evidence="21 22">NRRL 3116</strain>
    </source>
</reference>
<comment type="similarity">
    <text evidence="3">Belongs to the EROs family.</text>
</comment>